<evidence type="ECO:0000313" key="1">
    <source>
        <dbReference type="EMBL" id="MCW3787082.1"/>
    </source>
</evidence>
<dbReference type="AlphaFoldDB" id="A0AAE3SFH1"/>
<keyword evidence="2" id="KW-1185">Reference proteome</keyword>
<dbReference type="RefSeq" id="WP_301190647.1">
    <property type="nucleotide sequence ID" value="NZ_JAPDPJ010000024.1"/>
</dbReference>
<accession>A0AAE3SFH1</accession>
<comment type="caution">
    <text evidence="1">The sequence shown here is derived from an EMBL/GenBank/DDBJ whole genome shotgun (WGS) entry which is preliminary data.</text>
</comment>
<organism evidence="1 2">
    <name type="scientific">Plebeiibacterium sediminum</name>
    <dbReference type="NCBI Taxonomy" id="2992112"/>
    <lineage>
        <taxon>Bacteria</taxon>
        <taxon>Pseudomonadati</taxon>
        <taxon>Bacteroidota</taxon>
        <taxon>Bacteroidia</taxon>
        <taxon>Marinilabiliales</taxon>
        <taxon>Marinilabiliaceae</taxon>
        <taxon>Plebeiibacterium</taxon>
    </lineage>
</organism>
<evidence type="ECO:0000313" key="2">
    <source>
        <dbReference type="Proteomes" id="UP001209229"/>
    </source>
</evidence>
<reference evidence="1" key="1">
    <citation type="submission" date="2022-10" db="EMBL/GenBank/DDBJ databases">
        <authorList>
            <person name="Yu W.X."/>
        </authorList>
    </citation>
    <scope>NUCLEOTIDE SEQUENCE</scope>
    <source>
        <strain evidence="1">AAT</strain>
    </source>
</reference>
<name>A0AAE3SFH1_9BACT</name>
<protein>
    <submittedName>
        <fullName evidence="1">Uncharacterized protein</fullName>
    </submittedName>
</protein>
<proteinExistence type="predicted"/>
<sequence>MIHEIDNPLYLDRKILKDLGKSLSDLGSYKFKEVGNCLYNLGQIKSITNNISIKENARCNFELFEHGLLLRINDVQKFYVIAFNSKQDIRVDLFEGVKTISLSGLGILLILLGFSRKILEKYWIFRRMMVYERFKLRIETEEELIILDATGRNFPAAVKFFNRSILKDSITVHGRA</sequence>
<gene>
    <name evidence="1" type="ORF">OM075_11420</name>
</gene>
<dbReference type="Proteomes" id="UP001209229">
    <property type="component" value="Unassembled WGS sequence"/>
</dbReference>
<dbReference type="EMBL" id="JAPDPJ010000024">
    <property type="protein sequence ID" value="MCW3787082.1"/>
    <property type="molecule type" value="Genomic_DNA"/>
</dbReference>